<dbReference type="PROSITE" id="PS51421">
    <property type="entry name" value="RAS"/>
    <property type="match status" value="1"/>
</dbReference>
<dbReference type="Gene3D" id="3.40.50.300">
    <property type="entry name" value="P-loop containing nucleotide triphosphate hydrolases"/>
    <property type="match status" value="1"/>
</dbReference>
<dbReference type="Pfam" id="PF00071">
    <property type="entry name" value="Ras"/>
    <property type="match status" value="1"/>
</dbReference>
<dbReference type="SUPFAM" id="SSF52540">
    <property type="entry name" value="P-loop containing nucleoside triphosphate hydrolases"/>
    <property type="match status" value="1"/>
</dbReference>
<dbReference type="InterPro" id="IPR050227">
    <property type="entry name" value="Rab"/>
</dbReference>
<organism evidence="3 4">
    <name type="scientific">Anaeramoeba flamelloides</name>
    <dbReference type="NCBI Taxonomy" id="1746091"/>
    <lineage>
        <taxon>Eukaryota</taxon>
        <taxon>Metamonada</taxon>
        <taxon>Anaeramoebidae</taxon>
        <taxon>Anaeramoeba</taxon>
    </lineage>
</organism>
<keyword evidence="2" id="KW-0342">GTP-binding</keyword>
<evidence type="ECO:0000256" key="1">
    <source>
        <dbReference type="ARBA" id="ARBA00022741"/>
    </source>
</evidence>
<dbReference type="SMART" id="SM00175">
    <property type="entry name" value="RAB"/>
    <property type="match status" value="1"/>
</dbReference>
<keyword evidence="4" id="KW-1185">Reference proteome</keyword>
<evidence type="ECO:0000256" key="2">
    <source>
        <dbReference type="ARBA" id="ARBA00023134"/>
    </source>
</evidence>
<accession>A0ABQ8X790</accession>
<evidence type="ECO:0000313" key="3">
    <source>
        <dbReference type="EMBL" id="KAJ6228384.1"/>
    </source>
</evidence>
<dbReference type="NCBIfam" id="TIGR00231">
    <property type="entry name" value="small_GTP"/>
    <property type="match status" value="1"/>
</dbReference>
<dbReference type="SMART" id="SM00173">
    <property type="entry name" value="RAS"/>
    <property type="match status" value="1"/>
</dbReference>
<dbReference type="PROSITE" id="PS51419">
    <property type="entry name" value="RAB"/>
    <property type="match status" value="1"/>
</dbReference>
<comment type="caution">
    <text evidence="3">The sequence shown here is derived from an EMBL/GenBank/DDBJ whole genome shotgun (WGS) entry which is preliminary data.</text>
</comment>
<dbReference type="SMART" id="SM00174">
    <property type="entry name" value="RHO"/>
    <property type="match status" value="1"/>
</dbReference>
<dbReference type="EMBL" id="JAOAOG010000328">
    <property type="protein sequence ID" value="KAJ6228384.1"/>
    <property type="molecule type" value="Genomic_DNA"/>
</dbReference>
<dbReference type="PANTHER" id="PTHR47977">
    <property type="entry name" value="RAS-RELATED PROTEIN RAB"/>
    <property type="match status" value="1"/>
</dbReference>
<reference evidence="3" key="1">
    <citation type="submission" date="2022-08" db="EMBL/GenBank/DDBJ databases">
        <title>Novel sulfate-reducing endosymbionts in the free-living metamonad Anaeramoeba.</title>
        <authorList>
            <person name="Jerlstrom-Hultqvist J."/>
            <person name="Cepicka I."/>
            <person name="Gallot-Lavallee L."/>
            <person name="Salas-Leiva D."/>
            <person name="Curtis B.A."/>
            <person name="Zahonova K."/>
            <person name="Pipaliya S."/>
            <person name="Dacks J."/>
            <person name="Roger A.J."/>
        </authorList>
    </citation>
    <scope>NUCLEOTIDE SEQUENCE</scope>
    <source>
        <strain evidence="3">Schooner1</strain>
    </source>
</reference>
<sequence>MSSSENEYLDCDNILKLVLVGKSGVGKTNLLSRFCLEFKVKKLKIDDFAVIVQIWDTAGQEKFQAMPPTTYRGSHGIVLTYAINEQDSLYDLERWYKTALQYCPPDVKFFLIGNKSDLKSKREVTFEEGENYAKSLDISFMETSAKSSENVEKAFTDLIHLIFNEQIIKQRQITNNQVQKVLDTSTSVIIQNEKDKENRNHKSGCC</sequence>
<keyword evidence="1" id="KW-0547">Nucleotide-binding</keyword>
<dbReference type="InterPro" id="IPR027417">
    <property type="entry name" value="P-loop_NTPase"/>
</dbReference>
<dbReference type="CDD" id="cd00154">
    <property type="entry name" value="Rab"/>
    <property type="match status" value="1"/>
</dbReference>
<dbReference type="InterPro" id="IPR001806">
    <property type="entry name" value="Small_GTPase"/>
</dbReference>
<dbReference type="Proteomes" id="UP001150062">
    <property type="component" value="Unassembled WGS sequence"/>
</dbReference>
<protein>
    <submittedName>
        <fullName evidence="3">Small gtp binding protein rab8</fullName>
    </submittedName>
</protein>
<gene>
    <name evidence="3" type="ORF">M0813_08924</name>
</gene>
<evidence type="ECO:0000313" key="4">
    <source>
        <dbReference type="Proteomes" id="UP001150062"/>
    </source>
</evidence>
<dbReference type="InterPro" id="IPR005225">
    <property type="entry name" value="Small_GTP-bd"/>
</dbReference>
<name>A0ABQ8X790_9EUKA</name>
<proteinExistence type="predicted"/>
<dbReference type="PRINTS" id="PR00449">
    <property type="entry name" value="RASTRNSFRMNG"/>
</dbReference>